<gene>
    <name evidence="2" type="ORF">CLIM01_04652</name>
</gene>
<dbReference type="EMBL" id="JARUPT010000110">
    <property type="protein sequence ID" value="KAK0377979.1"/>
    <property type="molecule type" value="Genomic_DNA"/>
</dbReference>
<sequence length="380" mass="43864">MAEPYYVQDHRTTGPQERLTKEMGPGQAKLGENERGWMYDGGPEGAPSPFLLPLPRCHSRIPSLKHQHVRYPCLPSPTYQYSYTITWYSVRIPHGLRGRHLTYGYRGPCPMPMVDPSARLSTYPITFFRPRLHCCIHTLPPLVRSSLCLFLFFPPYPSPSSTHPRPLICLPSPLLTCLPTYRYLTPWTLGYRHHHHHHRHHNHEHQQPPPQTYVQRLQRWLERCHAFRQYVLRYTWLERSRLVLAYLHLRMRATAYHGHMGCQHVVHVLCPGVRAWVSYTSSICKVLERSKSISTGRSIILFNVCITYLTVYSIRTHTYSPGSLLASFLSQIQCSLFPTLCRFHTPPSSLSSIPSISSQSYSSSTLSRCLSSSWLGLCPF</sequence>
<dbReference type="Proteomes" id="UP001169217">
    <property type="component" value="Unassembled WGS sequence"/>
</dbReference>
<evidence type="ECO:0000256" key="1">
    <source>
        <dbReference type="SAM" id="MobiDB-lite"/>
    </source>
</evidence>
<protein>
    <submittedName>
        <fullName evidence="2">Uncharacterized protein</fullName>
    </submittedName>
</protein>
<keyword evidence="3" id="KW-1185">Reference proteome</keyword>
<proteinExistence type="predicted"/>
<feature type="region of interest" description="Disordered" evidence="1">
    <location>
        <begin position="1"/>
        <end position="34"/>
    </location>
</feature>
<evidence type="ECO:0000313" key="3">
    <source>
        <dbReference type="Proteomes" id="UP001169217"/>
    </source>
</evidence>
<evidence type="ECO:0000313" key="2">
    <source>
        <dbReference type="EMBL" id="KAK0377979.1"/>
    </source>
</evidence>
<organism evidence="2 3">
    <name type="scientific">Colletotrichum limetticola</name>
    <dbReference type="NCBI Taxonomy" id="1209924"/>
    <lineage>
        <taxon>Eukaryota</taxon>
        <taxon>Fungi</taxon>
        <taxon>Dikarya</taxon>
        <taxon>Ascomycota</taxon>
        <taxon>Pezizomycotina</taxon>
        <taxon>Sordariomycetes</taxon>
        <taxon>Hypocreomycetidae</taxon>
        <taxon>Glomerellales</taxon>
        <taxon>Glomerellaceae</taxon>
        <taxon>Colletotrichum</taxon>
        <taxon>Colletotrichum acutatum species complex</taxon>
    </lineage>
</organism>
<comment type="caution">
    <text evidence="2">The sequence shown here is derived from an EMBL/GenBank/DDBJ whole genome shotgun (WGS) entry which is preliminary data.</text>
</comment>
<accession>A0ABQ9Q2H5</accession>
<name>A0ABQ9Q2H5_9PEZI</name>
<reference evidence="2" key="1">
    <citation type="submission" date="2023-04" db="EMBL/GenBank/DDBJ databases">
        <title>Colletotrichum limetticola genome sequence.</title>
        <authorList>
            <person name="Baroncelli R."/>
        </authorList>
    </citation>
    <scope>NUCLEOTIDE SEQUENCE</scope>
    <source>
        <strain evidence="2">KLA-Anderson</strain>
    </source>
</reference>